<gene>
    <name evidence="2" type="ORF">UFOPK4080_00761</name>
</gene>
<dbReference type="AlphaFoldDB" id="A0A6J5ZC72"/>
<organism evidence="2">
    <name type="scientific">freshwater metagenome</name>
    <dbReference type="NCBI Taxonomy" id="449393"/>
    <lineage>
        <taxon>unclassified sequences</taxon>
        <taxon>metagenomes</taxon>
        <taxon>ecological metagenomes</taxon>
    </lineage>
</organism>
<name>A0A6J5ZC72_9ZZZZ</name>
<feature type="region of interest" description="Disordered" evidence="1">
    <location>
        <begin position="1"/>
        <end position="29"/>
    </location>
</feature>
<accession>A0A6J5ZC72</accession>
<evidence type="ECO:0000256" key="1">
    <source>
        <dbReference type="SAM" id="MobiDB-lite"/>
    </source>
</evidence>
<evidence type="ECO:0000313" key="2">
    <source>
        <dbReference type="EMBL" id="CAB4339018.1"/>
    </source>
</evidence>
<reference evidence="2" key="1">
    <citation type="submission" date="2020-05" db="EMBL/GenBank/DDBJ databases">
        <authorList>
            <person name="Chiriac C."/>
            <person name="Salcher M."/>
            <person name="Ghai R."/>
            <person name="Kavagutti S V."/>
        </authorList>
    </citation>
    <scope>NUCLEOTIDE SEQUENCE</scope>
</reference>
<proteinExistence type="predicted"/>
<protein>
    <submittedName>
        <fullName evidence="2">Unannotated protein</fullName>
    </submittedName>
</protein>
<feature type="compositionally biased region" description="Polar residues" evidence="1">
    <location>
        <begin position="8"/>
        <end position="24"/>
    </location>
</feature>
<dbReference type="EMBL" id="CAESAG010000116">
    <property type="protein sequence ID" value="CAB4339018.1"/>
    <property type="molecule type" value="Genomic_DNA"/>
</dbReference>
<sequence length="69" mass="7329">MAVKVPDGTSNEIPFRTSPLSTVSGRDADSNDASEISSAFGYVNFTSLKLISNFFDSSFFASVESVIIG</sequence>